<feature type="region of interest" description="Disordered" evidence="1">
    <location>
        <begin position="294"/>
        <end position="386"/>
    </location>
</feature>
<accession>Q5ULR0</accession>
<dbReference type="KEGG" id="vg:3197359"/>
<feature type="compositionally biased region" description="Basic and acidic residues" evidence="1">
    <location>
        <begin position="335"/>
        <end position="348"/>
    </location>
</feature>
<organism evidence="2 3">
    <name type="scientific">Lactobacillus phage LP65</name>
    <dbReference type="NCBI Taxonomy" id="2892344"/>
    <lineage>
        <taxon>Viruses</taxon>
        <taxon>Duplodnaviria</taxon>
        <taxon>Heunggongvirae</taxon>
        <taxon>Uroviricota</taxon>
        <taxon>Caudoviricetes</taxon>
        <taxon>Herelleviridae</taxon>
        <taxon>Salchichonvirus</taxon>
        <taxon>Salchichonvirus LP65</taxon>
    </lineage>
</organism>
<proteinExistence type="predicted"/>
<dbReference type="EMBL" id="AY682195">
    <property type="protein sequence ID" value="AAV35874.1"/>
    <property type="molecule type" value="Genomic_DNA"/>
</dbReference>
<feature type="compositionally biased region" description="Acidic residues" evidence="1">
    <location>
        <begin position="359"/>
        <end position="376"/>
    </location>
</feature>
<evidence type="ECO:0000313" key="3">
    <source>
        <dbReference type="Proteomes" id="UP000002117"/>
    </source>
</evidence>
<gene>
    <name evidence="2" type="ORF">orf54</name>
</gene>
<keyword evidence="3" id="KW-1185">Reference proteome</keyword>
<protein>
    <submittedName>
        <fullName evidence="2">Orf54</fullName>
    </submittedName>
</protein>
<dbReference type="RefSeq" id="YP_164689.1">
    <property type="nucleotide sequence ID" value="NC_006565.1"/>
</dbReference>
<sequence>MVDFKKKLEEELARVNGSGSSSSERHENNFKEQLYSLRKNKPQYISKNNPFLGRILSLGKRWFAKEVNEIEFTINTSKGKHNFHPSVYRDGNQDSLSDMTWEVMKFNSKYRKEHNTNDNPIDIKEKGVGVGFAGTSISQFYEIIGIPSDSNGDLVKNSDGTYKIVNYFISSSIYKALVNILADKTYRVNGNPLPDGFLSQRDTYAVQIKYDGSHMNVSARTDIVYPPMEYNYLKRNNEDTDFVYFDDPEQYNQKIVDYDKDYHNYLEYQLSNSIVDKASKLNVHMTVAEKYLNENKSDNSSSTSQVPVSSAPVEPSEEHKTITVEEDSSATQLWPKEEQGFPKSEPQRTPESQTQGQQDSDDTAFPFDDDDSEQDSGIDSVLDAFN</sequence>
<name>Q5ULR0_9CAUD</name>
<evidence type="ECO:0000256" key="1">
    <source>
        <dbReference type="SAM" id="MobiDB-lite"/>
    </source>
</evidence>
<reference evidence="2 3" key="1">
    <citation type="journal article" date="2004" name="J. Bacteriol.">
        <title>Lactobacillus plantarum bacteriophage LP65: a new member of the SPO1-like genus of the family Myoviridae.</title>
        <authorList>
            <person name="Chibani-Chennoufi S."/>
            <person name="Dillmann M.L."/>
            <person name="Marvin-Guy L."/>
            <person name="Rami-Shojaei S."/>
            <person name="Brussow H."/>
        </authorList>
    </citation>
    <scope>NUCLEOTIDE SEQUENCE</scope>
</reference>
<evidence type="ECO:0000313" key="2">
    <source>
        <dbReference type="EMBL" id="AAV35874.1"/>
    </source>
</evidence>
<feature type="compositionally biased region" description="Low complexity" evidence="1">
    <location>
        <begin position="298"/>
        <end position="310"/>
    </location>
</feature>
<dbReference type="Proteomes" id="UP000002117">
    <property type="component" value="Segment"/>
</dbReference>